<dbReference type="InterPro" id="IPR001537">
    <property type="entry name" value="SpoU_MeTrfase"/>
</dbReference>
<dbReference type="CDD" id="cd18103">
    <property type="entry name" value="SpoU-like_RlmB"/>
    <property type="match status" value="1"/>
</dbReference>
<protein>
    <submittedName>
        <fullName evidence="5">RNA methyltransferase, TrmH family, group 3</fullName>
    </submittedName>
</protein>
<dbReference type="FunFam" id="3.40.1280.10:FF:000008">
    <property type="entry name" value="Group 3 RNA methyltransferase TrmH"/>
    <property type="match status" value="1"/>
</dbReference>
<dbReference type="Pfam" id="PF00588">
    <property type="entry name" value="SpoU_methylase"/>
    <property type="match status" value="1"/>
</dbReference>
<dbReference type="InterPro" id="IPR004441">
    <property type="entry name" value="rRNA_MeTrfase_TrmH"/>
</dbReference>
<dbReference type="InterPro" id="IPR029064">
    <property type="entry name" value="Ribosomal_eL30-like_sf"/>
</dbReference>
<gene>
    <name evidence="5" type="ordered locus">Dalk_1933</name>
</gene>
<dbReference type="GO" id="GO:0008173">
    <property type="term" value="F:RNA methyltransferase activity"/>
    <property type="evidence" value="ECO:0007669"/>
    <property type="project" value="InterPro"/>
</dbReference>
<comment type="similarity">
    <text evidence="1">Belongs to the class IV-like SAM-binding methyltransferase superfamily. RNA methyltransferase TrmH family.</text>
</comment>
<dbReference type="Pfam" id="PF08032">
    <property type="entry name" value="SpoU_sub_bind"/>
    <property type="match status" value="1"/>
</dbReference>
<name>B8FEV3_DESAL</name>
<reference evidence="5 6" key="1">
    <citation type="journal article" date="2012" name="Environ. Microbiol.">
        <title>The genome sequence of Desulfatibacillum alkenivorans AK-01: a blueprint for anaerobic alkane oxidation.</title>
        <authorList>
            <person name="Callaghan A.V."/>
            <person name="Morris B.E."/>
            <person name="Pereira I.A."/>
            <person name="McInerney M.J."/>
            <person name="Austin R.N."/>
            <person name="Groves J.T."/>
            <person name="Kukor J.J."/>
            <person name="Suflita J.M."/>
            <person name="Young L.Y."/>
            <person name="Zylstra G.J."/>
            <person name="Wawrik B."/>
        </authorList>
    </citation>
    <scope>NUCLEOTIDE SEQUENCE [LARGE SCALE GENOMIC DNA]</scope>
    <source>
        <strain evidence="5 6">AK-01</strain>
    </source>
</reference>
<dbReference type="Proteomes" id="UP000000739">
    <property type="component" value="Chromosome"/>
</dbReference>
<dbReference type="RefSeq" id="WP_012611060.1">
    <property type="nucleotide sequence ID" value="NC_011768.1"/>
</dbReference>
<dbReference type="KEGG" id="dal:Dalk_1933"/>
<dbReference type="SUPFAM" id="SSF75217">
    <property type="entry name" value="alpha/beta knot"/>
    <property type="match status" value="1"/>
</dbReference>
<dbReference type="GO" id="GO:0003723">
    <property type="term" value="F:RNA binding"/>
    <property type="evidence" value="ECO:0007669"/>
    <property type="project" value="InterPro"/>
</dbReference>
<sequence>MKTELLYGMHPVREALLAGKRQFQAVYVSESRTGEGKEDILSLARERGIEVKTPDQSFFKGQDRGGQGVAARVSLFKPIALELLVKKAGGEQPLFFLLMDEINDPQNCGALMRTALCAGVNGVIMPDKRSSPLSPAVSKASAGALEHMPVARVVNLVRSMQYLKDQGVWFFGLDARASGTVWEADLTGPAAVVVGNEGKGLRPLVRKECDQLVSIPQAGPLGSLNASVAGALSMYEVMRQRRMSVKSKG</sequence>
<evidence type="ECO:0000313" key="5">
    <source>
        <dbReference type="EMBL" id="ACL03630.1"/>
    </source>
</evidence>
<keyword evidence="6" id="KW-1185">Reference proteome</keyword>
<dbReference type="HOGENOM" id="CLU_021322_0_1_7"/>
<dbReference type="InterPro" id="IPR029026">
    <property type="entry name" value="tRNA_m1G_MTases_N"/>
</dbReference>
<evidence type="ECO:0000259" key="4">
    <source>
        <dbReference type="SMART" id="SM00967"/>
    </source>
</evidence>
<dbReference type="NCBIfam" id="TIGR00186">
    <property type="entry name" value="rRNA_methyl_3"/>
    <property type="match status" value="1"/>
</dbReference>
<dbReference type="GO" id="GO:0005829">
    <property type="term" value="C:cytosol"/>
    <property type="evidence" value="ECO:0007669"/>
    <property type="project" value="TreeGrafter"/>
</dbReference>
<dbReference type="SUPFAM" id="SSF55315">
    <property type="entry name" value="L30e-like"/>
    <property type="match status" value="1"/>
</dbReference>
<evidence type="ECO:0000256" key="2">
    <source>
        <dbReference type="ARBA" id="ARBA00022603"/>
    </source>
</evidence>
<dbReference type="GO" id="GO:0032259">
    <property type="term" value="P:methylation"/>
    <property type="evidence" value="ECO:0007669"/>
    <property type="project" value="UniProtKB-KW"/>
</dbReference>
<dbReference type="AlphaFoldDB" id="B8FEV3"/>
<evidence type="ECO:0000256" key="1">
    <source>
        <dbReference type="ARBA" id="ARBA00007228"/>
    </source>
</evidence>
<dbReference type="SMART" id="SM00967">
    <property type="entry name" value="SpoU_sub_bind"/>
    <property type="match status" value="1"/>
</dbReference>
<evidence type="ECO:0000313" key="6">
    <source>
        <dbReference type="Proteomes" id="UP000000739"/>
    </source>
</evidence>
<dbReference type="PANTHER" id="PTHR46429">
    <property type="entry name" value="23S RRNA (GUANOSINE-2'-O-)-METHYLTRANSFERASE RLMB"/>
    <property type="match status" value="1"/>
</dbReference>
<dbReference type="PANTHER" id="PTHR46429:SF1">
    <property type="entry name" value="23S RRNA (GUANOSINE-2'-O-)-METHYLTRANSFERASE RLMB"/>
    <property type="match status" value="1"/>
</dbReference>
<dbReference type="InterPro" id="IPR013123">
    <property type="entry name" value="SpoU_subst-bd"/>
</dbReference>
<organism evidence="5 6">
    <name type="scientific">Desulfatibacillum aliphaticivorans</name>
    <dbReference type="NCBI Taxonomy" id="218208"/>
    <lineage>
        <taxon>Bacteria</taxon>
        <taxon>Pseudomonadati</taxon>
        <taxon>Thermodesulfobacteriota</taxon>
        <taxon>Desulfobacteria</taxon>
        <taxon>Desulfobacterales</taxon>
        <taxon>Desulfatibacillaceae</taxon>
        <taxon>Desulfatibacillum</taxon>
    </lineage>
</organism>
<keyword evidence="3" id="KW-0808">Transferase</keyword>
<accession>B8FEV3</accession>
<feature type="domain" description="RNA 2-O ribose methyltransferase substrate binding" evidence="4">
    <location>
        <begin position="5"/>
        <end position="79"/>
    </location>
</feature>
<dbReference type="GO" id="GO:0006396">
    <property type="term" value="P:RNA processing"/>
    <property type="evidence" value="ECO:0007669"/>
    <property type="project" value="InterPro"/>
</dbReference>
<proteinExistence type="inferred from homology"/>
<dbReference type="Gene3D" id="3.40.1280.10">
    <property type="match status" value="1"/>
</dbReference>
<dbReference type="InterPro" id="IPR029028">
    <property type="entry name" value="Alpha/beta_knot_MTases"/>
</dbReference>
<dbReference type="Gene3D" id="3.30.1330.30">
    <property type="match status" value="1"/>
</dbReference>
<keyword evidence="2 5" id="KW-0489">Methyltransferase</keyword>
<dbReference type="EMBL" id="CP001322">
    <property type="protein sequence ID" value="ACL03630.1"/>
    <property type="molecule type" value="Genomic_DNA"/>
</dbReference>
<dbReference type="eggNOG" id="COG0566">
    <property type="taxonomic scope" value="Bacteria"/>
</dbReference>
<evidence type="ECO:0000256" key="3">
    <source>
        <dbReference type="ARBA" id="ARBA00022679"/>
    </source>
</evidence>